<dbReference type="Proteomes" id="UP001598112">
    <property type="component" value="Unassembled WGS sequence"/>
</dbReference>
<reference evidence="2 3" key="1">
    <citation type="submission" date="2024-03" db="EMBL/GenBank/DDBJ databases">
        <title>Aquirufa genome sequencing.</title>
        <authorList>
            <person name="Pitt A."/>
            <person name="Hahn M.W."/>
        </authorList>
    </citation>
    <scope>NUCLEOTIDE SEQUENCE [LARGE SCALE GENOMIC DNA]</scope>
    <source>
        <strain evidence="2 3">KTFRIE-69F</strain>
    </source>
</reference>
<dbReference type="Gene3D" id="1.10.3290.10">
    <property type="entry name" value="Fido-like domain"/>
    <property type="match status" value="1"/>
</dbReference>
<evidence type="ECO:0000313" key="2">
    <source>
        <dbReference type="EMBL" id="MFD3294067.1"/>
    </source>
</evidence>
<dbReference type="PROSITE" id="PS51459">
    <property type="entry name" value="FIDO"/>
    <property type="match status" value="1"/>
</dbReference>
<gene>
    <name evidence="2" type="ORF">SKC35_10240</name>
</gene>
<keyword evidence="3" id="KW-1185">Reference proteome</keyword>
<dbReference type="Pfam" id="PF02661">
    <property type="entry name" value="Fic"/>
    <property type="match status" value="1"/>
</dbReference>
<dbReference type="RefSeq" id="WP_377979280.1">
    <property type="nucleotide sequence ID" value="NZ_JBBKXY010000003.1"/>
</dbReference>
<dbReference type="InterPro" id="IPR003812">
    <property type="entry name" value="Fido"/>
</dbReference>
<dbReference type="EMBL" id="JBBKXY010000003">
    <property type="protein sequence ID" value="MFD3294067.1"/>
    <property type="molecule type" value="Genomic_DNA"/>
</dbReference>
<name>A0ABW6DBG2_9BACT</name>
<evidence type="ECO:0000313" key="3">
    <source>
        <dbReference type="Proteomes" id="UP001598112"/>
    </source>
</evidence>
<protein>
    <submittedName>
        <fullName evidence="2">Fic family protein</fullName>
    </submittedName>
</protein>
<proteinExistence type="predicted"/>
<comment type="caution">
    <text evidence="2">The sequence shown here is derived from an EMBL/GenBank/DDBJ whole genome shotgun (WGS) entry which is preliminary data.</text>
</comment>
<sequence>MKPPYTITASILNLVVSISQKIGEASAHYLDKQSPKLRKENRIKTIQATLGIEGNSLSESQVQAIDEGKVLIGFERDQKEVQNALALYERWNEFNPVKSDSLLSAHRILMQGLVTNPGEYRNRSVGITKGKTLTHIAPPADRVPFLMNDLFDFVSNDPDPLLIKSCVFHYEFEFIHPFIDGNGRMGRFWQSVILSKSHPIFEFLPFETIIASSQTDYYLALAQSDACGQSTPFIEYMLGVLDKSLAQLLNTTNVVLSETERIEYFIFIGMKDFSRKDYQRVFKNLSTATASRDLKKGVSLQLFSTYGERNATRYRVLF</sequence>
<evidence type="ECO:0000259" key="1">
    <source>
        <dbReference type="PROSITE" id="PS51459"/>
    </source>
</evidence>
<dbReference type="SUPFAM" id="SSF140931">
    <property type="entry name" value="Fic-like"/>
    <property type="match status" value="1"/>
</dbReference>
<dbReference type="InterPro" id="IPR036597">
    <property type="entry name" value="Fido-like_dom_sf"/>
</dbReference>
<dbReference type="PANTHER" id="PTHR13504">
    <property type="entry name" value="FIDO DOMAIN-CONTAINING PROTEIN DDB_G0283145"/>
    <property type="match status" value="1"/>
</dbReference>
<dbReference type="InterPro" id="IPR040198">
    <property type="entry name" value="Fido_containing"/>
</dbReference>
<accession>A0ABW6DBG2</accession>
<feature type="domain" description="Fido" evidence="1">
    <location>
        <begin position="97"/>
        <end position="239"/>
    </location>
</feature>
<dbReference type="PANTHER" id="PTHR13504:SF38">
    <property type="entry name" value="FIDO DOMAIN-CONTAINING PROTEIN"/>
    <property type="match status" value="1"/>
</dbReference>
<organism evidence="2 3">
    <name type="scientific">Aquirufa originis</name>
    <dbReference type="NCBI Taxonomy" id="3096514"/>
    <lineage>
        <taxon>Bacteria</taxon>
        <taxon>Pseudomonadati</taxon>
        <taxon>Bacteroidota</taxon>
        <taxon>Cytophagia</taxon>
        <taxon>Cytophagales</taxon>
        <taxon>Flectobacillaceae</taxon>
        <taxon>Aquirufa</taxon>
    </lineage>
</organism>